<evidence type="ECO:0000313" key="1">
    <source>
        <dbReference type="EMBL" id="KAA5604383.1"/>
    </source>
</evidence>
<dbReference type="AlphaFoldDB" id="A0A5M6I883"/>
<keyword evidence="2" id="KW-1185">Reference proteome</keyword>
<dbReference type="RefSeq" id="WP_150063475.1">
    <property type="nucleotide sequence ID" value="NZ_JACHII010000014.1"/>
</dbReference>
<gene>
    <name evidence="1" type="ORF">F1188_16105</name>
</gene>
<comment type="caution">
    <text evidence="1">The sequence shown here is derived from an EMBL/GenBank/DDBJ whole genome shotgun (WGS) entry which is preliminary data.</text>
</comment>
<accession>A0A5M6I883</accession>
<proteinExistence type="predicted"/>
<reference evidence="1 2" key="1">
    <citation type="submission" date="2019-09" db="EMBL/GenBank/DDBJ databases">
        <title>Genome sequence of Roseospira marina, one of the more divergent members of the non-sulfur purple photosynthetic bacterial family, the Rhodospirillaceae.</title>
        <authorList>
            <person name="Meyer T."/>
            <person name="Kyndt J."/>
        </authorList>
    </citation>
    <scope>NUCLEOTIDE SEQUENCE [LARGE SCALE GENOMIC DNA]</scope>
    <source>
        <strain evidence="1 2">DSM 15113</strain>
    </source>
</reference>
<evidence type="ECO:0000313" key="2">
    <source>
        <dbReference type="Proteomes" id="UP000324065"/>
    </source>
</evidence>
<protein>
    <submittedName>
        <fullName evidence="1">Uncharacterized protein</fullName>
    </submittedName>
</protein>
<organism evidence="1 2">
    <name type="scientific">Roseospira marina</name>
    <dbReference type="NCBI Taxonomy" id="140057"/>
    <lineage>
        <taxon>Bacteria</taxon>
        <taxon>Pseudomonadati</taxon>
        <taxon>Pseudomonadota</taxon>
        <taxon>Alphaproteobacteria</taxon>
        <taxon>Rhodospirillales</taxon>
        <taxon>Rhodospirillaceae</taxon>
        <taxon>Roseospira</taxon>
    </lineage>
</organism>
<dbReference type="EMBL" id="VWPJ01000018">
    <property type="protein sequence ID" value="KAA5604383.1"/>
    <property type="molecule type" value="Genomic_DNA"/>
</dbReference>
<sequence>MPDDWPTHTQELSRKLSDLLGTIAWKLEHGKMSPKAAFIAVDTALDLCQGLADHEVIELTNQTRLALRREISKS</sequence>
<dbReference type="Proteomes" id="UP000324065">
    <property type="component" value="Unassembled WGS sequence"/>
</dbReference>
<name>A0A5M6I883_9PROT</name>